<evidence type="ECO:0000256" key="9">
    <source>
        <dbReference type="ARBA" id="ARBA00022857"/>
    </source>
</evidence>
<protein>
    <recommendedName>
        <fullName evidence="14">NAD(P)(+)--arginine ADP-ribosyltransferase</fullName>
        <ecNumber evidence="14">2.4.2.31</ecNumber>
    </recommendedName>
    <alternativeName>
        <fullName evidence="14">Mono(ADP-ribosyl)transferase</fullName>
    </alternativeName>
</protein>
<keyword evidence="10" id="KW-0843">Virulence</keyword>
<dbReference type="FunFam" id="3.90.176.10:FF:000001">
    <property type="entry name" value="NAD(P)(+)--arginine ADP-ribosyltransferase"/>
    <property type="match status" value="1"/>
</dbReference>
<keyword evidence="7" id="KW-0548">Nucleotidyltransferase</keyword>
<dbReference type="PROSITE" id="PS51996">
    <property type="entry name" value="TR_MART"/>
    <property type="match status" value="1"/>
</dbReference>
<comment type="similarity">
    <text evidence="2 14">Belongs to the Arg-specific ADP-ribosyltransferase family.</text>
</comment>
<dbReference type="GO" id="GO:0106274">
    <property type="term" value="F:NAD+-protein-arginine ADP-ribosyltransferase activity"/>
    <property type="evidence" value="ECO:0007669"/>
    <property type="project" value="UniProtKB-EC"/>
</dbReference>
<keyword evidence="16" id="KW-1185">Reference proteome</keyword>
<evidence type="ECO:0000256" key="3">
    <source>
        <dbReference type="ARBA" id="ARBA00022525"/>
    </source>
</evidence>
<gene>
    <name evidence="15" type="ORF">AGOR_G00195440</name>
</gene>
<dbReference type="PANTHER" id="PTHR10339">
    <property type="entry name" value="ADP-RIBOSYLTRANSFERASE"/>
    <property type="match status" value="1"/>
</dbReference>
<name>A0A8T3CRL4_9TELE</name>
<dbReference type="Gene3D" id="3.90.176.10">
    <property type="entry name" value="Toxin ADP-ribosyltransferase, Chain A, domain 1"/>
    <property type="match status" value="1"/>
</dbReference>
<keyword evidence="8" id="KW-0732">Signal</keyword>
<reference evidence="15" key="1">
    <citation type="submission" date="2021-01" db="EMBL/GenBank/DDBJ databases">
        <authorList>
            <person name="Zahm M."/>
            <person name="Roques C."/>
            <person name="Cabau C."/>
            <person name="Klopp C."/>
            <person name="Donnadieu C."/>
            <person name="Jouanno E."/>
            <person name="Lampietro C."/>
            <person name="Louis A."/>
            <person name="Herpin A."/>
            <person name="Echchiki A."/>
            <person name="Berthelot C."/>
            <person name="Parey E."/>
            <person name="Roest-Crollius H."/>
            <person name="Braasch I."/>
            <person name="Postlethwait J."/>
            <person name="Bobe J."/>
            <person name="Montfort J."/>
            <person name="Bouchez O."/>
            <person name="Begum T."/>
            <person name="Mejri S."/>
            <person name="Adams A."/>
            <person name="Chen W.-J."/>
            <person name="Guiguen Y."/>
        </authorList>
    </citation>
    <scope>NUCLEOTIDE SEQUENCE</scope>
    <source>
        <tissue evidence="15">Blood</tissue>
    </source>
</reference>
<dbReference type="PANTHER" id="PTHR10339:SF25">
    <property type="entry name" value="SECRETED EXOENZYME S"/>
    <property type="match status" value="1"/>
</dbReference>
<accession>A0A8T3CRL4</accession>
<dbReference type="EMBL" id="JAERUA010000018">
    <property type="protein sequence ID" value="KAI1887919.1"/>
    <property type="molecule type" value="Genomic_DNA"/>
</dbReference>
<dbReference type="SUPFAM" id="SSF56399">
    <property type="entry name" value="ADP-ribosylation"/>
    <property type="match status" value="1"/>
</dbReference>
<evidence type="ECO:0000256" key="7">
    <source>
        <dbReference type="ARBA" id="ARBA00022695"/>
    </source>
</evidence>
<dbReference type="Pfam" id="PF01129">
    <property type="entry name" value="ART"/>
    <property type="match status" value="1"/>
</dbReference>
<evidence type="ECO:0000256" key="1">
    <source>
        <dbReference type="ARBA" id="ARBA00004613"/>
    </source>
</evidence>
<keyword evidence="3" id="KW-0964">Secreted</keyword>
<keyword evidence="4" id="KW-0800">Toxin</keyword>
<dbReference type="OrthoDB" id="423533at2759"/>
<evidence type="ECO:0000256" key="4">
    <source>
        <dbReference type="ARBA" id="ARBA00022656"/>
    </source>
</evidence>
<organism evidence="15 16">
    <name type="scientific">Albula goreensis</name>
    <dbReference type="NCBI Taxonomy" id="1534307"/>
    <lineage>
        <taxon>Eukaryota</taxon>
        <taxon>Metazoa</taxon>
        <taxon>Chordata</taxon>
        <taxon>Craniata</taxon>
        <taxon>Vertebrata</taxon>
        <taxon>Euteleostomi</taxon>
        <taxon>Actinopterygii</taxon>
        <taxon>Neopterygii</taxon>
        <taxon>Teleostei</taxon>
        <taxon>Albuliformes</taxon>
        <taxon>Albulidae</taxon>
        <taxon>Albula</taxon>
    </lineage>
</organism>
<comment type="catalytic activity">
    <reaction evidence="13 14">
        <text>L-arginyl-[protein] + NAD(+) = N(omega)-(ADP-D-ribosyl)-L-arginyl-[protein] + nicotinamide + H(+)</text>
        <dbReference type="Rhea" id="RHEA:19149"/>
        <dbReference type="Rhea" id="RHEA-COMP:10532"/>
        <dbReference type="Rhea" id="RHEA-COMP:15087"/>
        <dbReference type="ChEBI" id="CHEBI:15378"/>
        <dbReference type="ChEBI" id="CHEBI:17154"/>
        <dbReference type="ChEBI" id="CHEBI:29965"/>
        <dbReference type="ChEBI" id="CHEBI:57540"/>
        <dbReference type="ChEBI" id="CHEBI:142554"/>
        <dbReference type="EC" id="2.4.2.31"/>
    </reaction>
</comment>
<proteinExistence type="inferred from homology"/>
<keyword evidence="6 14" id="KW-0808">Transferase</keyword>
<comment type="subcellular location">
    <subcellularLocation>
        <location evidence="1">Secreted</location>
    </subcellularLocation>
</comment>
<dbReference type="GO" id="GO:0016779">
    <property type="term" value="F:nucleotidyltransferase activity"/>
    <property type="evidence" value="ECO:0007669"/>
    <property type="project" value="UniProtKB-KW"/>
</dbReference>
<evidence type="ECO:0000256" key="10">
    <source>
        <dbReference type="ARBA" id="ARBA00023026"/>
    </source>
</evidence>
<dbReference type="Proteomes" id="UP000829720">
    <property type="component" value="Unassembled WGS sequence"/>
</dbReference>
<keyword evidence="12" id="KW-1015">Disulfide bond</keyword>
<evidence type="ECO:0000256" key="5">
    <source>
        <dbReference type="ARBA" id="ARBA00022676"/>
    </source>
</evidence>
<evidence type="ECO:0000256" key="6">
    <source>
        <dbReference type="ARBA" id="ARBA00022679"/>
    </source>
</evidence>
<keyword evidence="11 14" id="KW-0520">NAD</keyword>
<dbReference type="PRINTS" id="PR00970">
    <property type="entry name" value="RIBTRNSFRASE"/>
</dbReference>
<comment type="caution">
    <text evidence="15">The sequence shown here is derived from an EMBL/GenBank/DDBJ whole genome shotgun (WGS) entry which is preliminary data.</text>
</comment>
<dbReference type="InterPro" id="IPR050999">
    <property type="entry name" value="ADP-ribosyltransferase_ARG"/>
</dbReference>
<evidence type="ECO:0000313" key="15">
    <source>
        <dbReference type="EMBL" id="KAI1887919.1"/>
    </source>
</evidence>
<keyword evidence="9 14" id="KW-0521">NADP</keyword>
<evidence type="ECO:0000256" key="11">
    <source>
        <dbReference type="ARBA" id="ARBA00023027"/>
    </source>
</evidence>
<evidence type="ECO:0000256" key="14">
    <source>
        <dbReference type="RuleBase" id="RU361228"/>
    </source>
</evidence>
<sequence>MGDIRDVKTWQELNIQTGSTMGKCTLVFAVWSILTLSQTVNTNPLQGSGILPYLFNVGGVPLPLDMAPDSVDDSYKGCTMKMLKYVLKKLLRQELSQDAHFSQTWKAAKQAWMTNKQPLHAHMREEHAVALFTYTLGGANPFYAKFNQATITGGKGYGKGKFQYKSLHFLLANALRLIKDSDGSGCLTVYRRSLRKFKKAHVGAKVRFGSFASSSQRMDLTNFGSETCFVVKTCLGAKIRKYSAFVGEEEVLIPPYEKFKITQKNHLMHPAGLQCNLIYTLQSRGMHSRHTCTSLKHH</sequence>
<dbReference type="GO" id="GO:0005576">
    <property type="term" value="C:extracellular region"/>
    <property type="evidence" value="ECO:0007669"/>
    <property type="project" value="UniProtKB-SubCell"/>
</dbReference>
<dbReference type="GO" id="GO:0003950">
    <property type="term" value="F:NAD+ poly-ADP-ribosyltransferase activity"/>
    <property type="evidence" value="ECO:0007669"/>
    <property type="project" value="TreeGrafter"/>
</dbReference>
<dbReference type="EC" id="2.4.2.31" evidence="14"/>
<keyword evidence="5 14" id="KW-0328">Glycosyltransferase</keyword>
<dbReference type="GO" id="GO:0090729">
    <property type="term" value="F:toxin activity"/>
    <property type="evidence" value="ECO:0007669"/>
    <property type="project" value="UniProtKB-KW"/>
</dbReference>
<evidence type="ECO:0000256" key="8">
    <source>
        <dbReference type="ARBA" id="ARBA00022729"/>
    </source>
</evidence>
<evidence type="ECO:0000256" key="13">
    <source>
        <dbReference type="ARBA" id="ARBA00047597"/>
    </source>
</evidence>
<evidence type="ECO:0000256" key="12">
    <source>
        <dbReference type="ARBA" id="ARBA00023157"/>
    </source>
</evidence>
<evidence type="ECO:0000256" key="2">
    <source>
        <dbReference type="ARBA" id="ARBA00009558"/>
    </source>
</evidence>
<dbReference type="AlphaFoldDB" id="A0A8T3CRL4"/>
<evidence type="ECO:0000313" key="16">
    <source>
        <dbReference type="Proteomes" id="UP000829720"/>
    </source>
</evidence>
<dbReference type="InterPro" id="IPR000768">
    <property type="entry name" value="ART"/>
</dbReference>